<comment type="similarity">
    <text evidence="1">Belongs to the AHA1 family.</text>
</comment>
<gene>
    <name evidence="3" type="ORF">E2I14_07360</name>
</gene>
<sequence>MTERTTNLLENLEITRIFDAPRELVWKAWTDPKLVMQWWGPKGFTSPACKIDFRVGGQYLYCMRSPDGWEGWSGGEYTEIIAPEKIASVLFYANEHGKLEPADNNDVEVRDVVTFEDIGNGQTKMVFKRSHWDEGEDEGMMQICDKLVALLVELIKRG</sequence>
<evidence type="ECO:0000256" key="1">
    <source>
        <dbReference type="ARBA" id="ARBA00006817"/>
    </source>
</evidence>
<dbReference type="EMBL" id="SMYL01000002">
    <property type="protein sequence ID" value="TDK67557.1"/>
    <property type="molecule type" value="Genomic_DNA"/>
</dbReference>
<dbReference type="RefSeq" id="WP_133326924.1">
    <property type="nucleotide sequence ID" value="NZ_SMYL01000002.1"/>
</dbReference>
<dbReference type="Pfam" id="PF08327">
    <property type="entry name" value="AHSA1"/>
    <property type="match status" value="1"/>
</dbReference>
<reference evidence="3 4" key="1">
    <citation type="submission" date="2019-03" db="EMBL/GenBank/DDBJ databases">
        <title>Sapientia aquatica gen. nov., sp. nov., isolated from a crater lake.</title>
        <authorList>
            <person name="Felfoldi T."/>
            <person name="Szabo A."/>
            <person name="Toth E."/>
            <person name="Schumann P."/>
            <person name="Keki Z."/>
            <person name="Marialigeti K."/>
            <person name="Mathe I."/>
        </authorList>
    </citation>
    <scope>NUCLEOTIDE SEQUENCE [LARGE SCALE GENOMIC DNA]</scope>
    <source>
        <strain evidence="3 4">SA-152</strain>
    </source>
</reference>
<comment type="caution">
    <text evidence="3">The sequence shown here is derived from an EMBL/GenBank/DDBJ whole genome shotgun (WGS) entry which is preliminary data.</text>
</comment>
<dbReference type="SUPFAM" id="SSF55961">
    <property type="entry name" value="Bet v1-like"/>
    <property type="match status" value="1"/>
</dbReference>
<accession>A0A4R5W6J8</accession>
<dbReference type="Proteomes" id="UP000294829">
    <property type="component" value="Unassembled WGS sequence"/>
</dbReference>
<keyword evidence="4" id="KW-1185">Reference proteome</keyword>
<evidence type="ECO:0000313" key="3">
    <source>
        <dbReference type="EMBL" id="TDK67557.1"/>
    </source>
</evidence>
<protein>
    <submittedName>
        <fullName evidence="3">SRPBCC domain-containing protein</fullName>
    </submittedName>
</protein>
<dbReference type="InterPro" id="IPR013538">
    <property type="entry name" value="ASHA1/2-like_C"/>
</dbReference>
<feature type="domain" description="Activator of Hsp90 ATPase homologue 1/2-like C-terminal" evidence="2">
    <location>
        <begin position="19"/>
        <end position="142"/>
    </location>
</feature>
<organism evidence="3 4">
    <name type="scientific">Sapientia aquatica</name>
    <dbReference type="NCBI Taxonomy" id="1549640"/>
    <lineage>
        <taxon>Bacteria</taxon>
        <taxon>Pseudomonadati</taxon>
        <taxon>Pseudomonadota</taxon>
        <taxon>Betaproteobacteria</taxon>
        <taxon>Burkholderiales</taxon>
        <taxon>Oxalobacteraceae</taxon>
        <taxon>Sapientia</taxon>
    </lineage>
</organism>
<proteinExistence type="inferred from homology"/>
<dbReference type="AlphaFoldDB" id="A0A4R5W6J8"/>
<evidence type="ECO:0000259" key="2">
    <source>
        <dbReference type="Pfam" id="PF08327"/>
    </source>
</evidence>
<dbReference type="InterPro" id="IPR023393">
    <property type="entry name" value="START-like_dom_sf"/>
</dbReference>
<dbReference type="Gene3D" id="3.30.530.20">
    <property type="match status" value="1"/>
</dbReference>
<dbReference type="OrthoDB" id="9805228at2"/>
<evidence type="ECO:0000313" key="4">
    <source>
        <dbReference type="Proteomes" id="UP000294829"/>
    </source>
</evidence>
<name>A0A4R5W6J8_9BURK</name>